<protein>
    <submittedName>
        <fullName evidence="1">Uncharacterized protein</fullName>
    </submittedName>
</protein>
<evidence type="ECO:0000313" key="2">
    <source>
        <dbReference type="Proteomes" id="UP000003075"/>
    </source>
</evidence>
<accession>D3LAJ4</accession>
<sequence>MFFFAQPTTLTIALIRVNYPHRICLPTDSIIIIKQVYEGEMTDCPFKVIIYT</sequence>
<comment type="caution">
    <text evidence="1">The sequence shown here is derived from an EMBL/GenBank/DDBJ whole genome shotgun (WGS) entry which is preliminary data.</text>
</comment>
<dbReference type="EMBL" id="ACSE01000027">
    <property type="protein sequence ID" value="EFD87979.1"/>
    <property type="molecule type" value="Genomic_DNA"/>
</dbReference>
<organism evidence="1 2">
    <name type="scientific">Oenococcus oeni AWRIB429</name>
    <dbReference type="NCBI Taxonomy" id="655225"/>
    <lineage>
        <taxon>Bacteria</taxon>
        <taxon>Bacillati</taxon>
        <taxon>Bacillota</taxon>
        <taxon>Bacilli</taxon>
        <taxon>Lactobacillales</taxon>
        <taxon>Lactobacillaceae</taxon>
        <taxon>Oenococcus</taxon>
    </lineage>
</organism>
<evidence type="ECO:0000313" key="1">
    <source>
        <dbReference type="EMBL" id="EFD87979.1"/>
    </source>
</evidence>
<proteinExistence type="predicted"/>
<dbReference type="AlphaFoldDB" id="D3LAJ4"/>
<name>D3LAJ4_OENOE</name>
<dbReference type="Proteomes" id="UP000003075">
    <property type="component" value="Unassembled WGS sequence"/>
</dbReference>
<reference evidence="1 2" key="1">
    <citation type="journal article" date="2010" name="Appl. Microbiol. Biotechnol.">
        <title>Genotypic diversity in Oenococcus oeni by high-density microarray comparative genome hybridization and whole genome sequencing.</title>
        <authorList>
            <person name="Borneman A.R."/>
            <person name="Bartowsky E.J."/>
            <person name="McCarthy J."/>
            <person name="Chambers P.J."/>
        </authorList>
    </citation>
    <scope>NUCLEOTIDE SEQUENCE [LARGE SCALE GENOMIC DNA]</scope>
    <source>
        <strain evidence="1 2">AWRIB429</strain>
    </source>
</reference>
<gene>
    <name evidence="1" type="ORF">AWRIB429_1374</name>
</gene>